<organism evidence="1 2">
    <name type="scientific">Parasponia andersonii</name>
    <name type="common">Sponia andersonii</name>
    <dbReference type="NCBI Taxonomy" id="3476"/>
    <lineage>
        <taxon>Eukaryota</taxon>
        <taxon>Viridiplantae</taxon>
        <taxon>Streptophyta</taxon>
        <taxon>Embryophyta</taxon>
        <taxon>Tracheophyta</taxon>
        <taxon>Spermatophyta</taxon>
        <taxon>Magnoliopsida</taxon>
        <taxon>eudicotyledons</taxon>
        <taxon>Gunneridae</taxon>
        <taxon>Pentapetalae</taxon>
        <taxon>rosids</taxon>
        <taxon>fabids</taxon>
        <taxon>Rosales</taxon>
        <taxon>Cannabaceae</taxon>
        <taxon>Parasponia</taxon>
    </lineage>
</organism>
<comment type="caution">
    <text evidence="1">The sequence shown here is derived from an EMBL/GenBank/DDBJ whole genome shotgun (WGS) entry which is preliminary data.</text>
</comment>
<evidence type="ECO:0000313" key="2">
    <source>
        <dbReference type="Proteomes" id="UP000237105"/>
    </source>
</evidence>
<dbReference type="Proteomes" id="UP000237105">
    <property type="component" value="Unassembled WGS sequence"/>
</dbReference>
<feature type="non-terminal residue" evidence="1">
    <location>
        <position position="1"/>
    </location>
</feature>
<reference evidence="2" key="1">
    <citation type="submission" date="2016-06" db="EMBL/GenBank/DDBJ databases">
        <title>Parallel loss of symbiosis genes in relatives of nitrogen-fixing non-legume Parasponia.</title>
        <authorList>
            <person name="Van Velzen R."/>
            <person name="Holmer R."/>
            <person name="Bu F."/>
            <person name="Rutten L."/>
            <person name="Van Zeijl A."/>
            <person name="Liu W."/>
            <person name="Santuari L."/>
            <person name="Cao Q."/>
            <person name="Sharma T."/>
            <person name="Shen D."/>
            <person name="Roswanjaya Y."/>
            <person name="Wardhani T."/>
            <person name="Kalhor M.S."/>
            <person name="Jansen J."/>
            <person name="Van den Hoogen J."/>
            <person name="Gungor B."/>
            <person name="Hartog M."/>
            <person name="Hontelez J."/>
            <person name="Verver J."/>
            <person name="Yang W.-C."/>
            <person name="Schijlen E."/>
            <person name="Repin R."/>
            <person name="Schilthuizen M."/>
            <person name="Schranz E."/>
            <person name="Heidstra R."/>
            <person name="Miyata K."/>
            <person name="Fedorova E."/>
            <person name="Kohlen W."/>
            <person name="Bisseling T."/>
            <person name="Smit S."/>
            <person name="Geurts R."/>
        </authorList>
    </citation>
    <scope>NUCLEOTIDE SEQUENCE [LARGE SCALE GENOMIC DNA]</scope>
    <source>
        <strain evidence="2">cv. WU1-14</strain>
    </source>
</reference>
<proteinExistence type="predicted"/>
<protein>
    <submittedName>
        <fullName evidence="1">Uncharacterized protein</fullName>
    </submittedName>
</protein>
<keyword evidence="2" id="KW-1185">Reference proteome</keyword>
<evidence type="ECO:0000313" key="1">
    <source>
        <dbReference type="EMBL" id="PON56264.1"/>
    </source>
</evidence>
<gene>
    <name evidence="1" type="ORF">PanWU01x14_182760</name>
</gene>
<accession>A0A2P5C5L0</accession>
<dbReference type="EMBL" id="JXTB01000173">
    <property type="protein sequence ID" value="PON56264.1"/>
    <property type="molecule type" value="Genomic_DNA"/>
</dbReference>
<name>A0A2P5C5L0_PARAD</name>
<dbReference type="AlphaFoldDB" id="A0A2P5C5L0"/>
<sequence length="55" mass="5757">CDKLNGDAANSKVSDQVNEDYMAVDLFNFIITPPSSSSSPAAAAEGQSLKLVLVQ</sequence>